<dbReference type="AlphaFoldDB" id="A0A9D9DUB5"/>
<comment type="caution">
    <text evidence="2">The sequence shown here is derived from an EMBL/GenBank/DDBJ whole genome shotgun (WGS) entry which is preliminary data.</text>
</comment>
<evidence type="ECO:0000256" key="1">
    <source>
        <dbReference type="SAM" id="Phobius"/>
    </source>
</evidence>
<dbReference type="Proteomes" id="UP000823611">
    <property type="component" value="Unassembled WGS sequence"/>
</dbReference>
<sequence>MGIKAVKRAKKQNEISIQNINNNVIPEFRGRFLIVDNDIKSIKKRQGKTDLYIQKNTREMRSLKSKFYDYTAFFLVAIMVLIAITGFNFGYIIMQLV</sequence>
<reference evidence="2" key="1">
    <citation type="submission" date="2020-10" db="EMBL/GenBank/DDBJ databases">
        <authorList>
            <person name="Gilroy R."/>
        </authorList>
    </citation>
    <scope>NUCLEOTIDE SEQUENCE</scope>
    <source>
        <strain evidence="2">F6-4510</strain>
    </source>
</reference>
<name>A0A9D9DUB5_9FIRM</name>
<evidence type="ECO:0000313" key="3">
    <source>
        <dbReference type="Proteomes" id="UP000823611"/>
    </source>
</evidence>
<keyword evidence="1" id="KW-1133">Transmembrane helix</keyword>
<keyword evidence="1" id="KW-0812">Transmembrane</keyword>
<protein>
    <submittedName>
        <fullName evidence="2">Uncharacterized protein</fullName>
    </submittedName>
</protein>
<reference evidence="2" key="2">
    <citation type="journal article" date="2021" name="PeerJ">
        <title>Extensive microbial diversity within the chicken gut microbiome revealed by metagenomics and culture.</title>
        <authorList>
            <person name="Gilroy R."/>
            <person name="Ravi A."/>
            <person name="Getino M."/>
            <person name="Pursley I."/>
            <person name="Horton D.L."/>
            <person name="Alikhan N.F."/>
            <person name="Baker D."/>
            <person name="Gharbi K."/>
            <person name="Hall N."/>
            <person name="Watson M."/>
            <person name="Adriaenssens E.M."/>
            <person name="Foster-Nyarko E."/>
            <person name="Jarju S."/>
            <person name="Secka A."/>
            <person name="Antonio M."/>
            <person name="Oren A."/>
            <person name="Chaudhuri R.R."/>
            <person name="La Ragione R."/>
            <person name="Hildebrand F."/>
            <person name="Pallen M.J."/>
        </authorList>
    </citation>
    <scope>NUCLEOTIDE SEQUENCE</scope>
    <source>
        <strain evidence="2">F6-4510</strain>
    </source>
</reference>
<feature type="transmembrane region" description="Helical" evidence="1">
    <location>
        <begin position="67"/>
        <end position="94"/>
    </location>
</feature>
<proteinExistence type="predicted"/>
<gene>
    <name evidence="2" type="ORF">IAC55_02140</name>
</gene>
<keyword evidence="1" id="KW-0472">Membrane</keyword>
<accession>A0A9D9DUB5</accession>
<evidence type="ECO:0000313" key="2">
    <source>
        <dbReference type="EMBL" id="MBO8434109.1"/>
    </source>
</evidence>
<organism evidence="2 3">
    <name type="scientific">Candidatus Fimicola merdigallinarum</name>
    <dbReference type="NCBI Taxonomy" id="2840819"/>
    <lineage>
        <taxon>Bacteria</taxon>
        <taxon>Bacillati</taxon>
        <taxon>Bacillota</taxon>
        <taxon>Clostridia</taxon>
        <taxon>Lachnospirales</taxon>
        <taxon>Lachnospiraceae</taxon>
        <taxon>Lachnospiraceae incertae sedis</taxon>
        <taxon>Candidatus Fimicola</taxon>
    </lineage>
</organism>
<dbReference type="EMBL" id="JADIMX010000041">
    <property type="protein sequence ID" value="MBO8434109.1"/>
    <property type="molecule type" value="Genomic_DNA"/>
</dbReference>